<keyword evidence="9" id="KW-1185">Reference proteome</keyword>
<evidence type="ECO:0000256" key="7">
    <source>
        <dbReference type="SAM" id="SignalP"/>
    </source>
</evidence>
<dbReference type="PANTHER" id="PTHR43649">
    <property type="entry name" value="ARABINOSE-BINDING PROTEIN-RELATED"/>
    <property type="match status" value="1"/>
</dbReference>
<dbReference type="SUPFAM" id="SSF53850">
    <property type="entry name" value="Periplasmic binding protein-like II"/>
    <property type="match status" value="1"/>
</dbReference>
<keyword evidence="2 7" id="KW-0732">Signal</keyword>
<evidence type="ECO:0000256" key="3">
    <source>
        <dbReference type="ARBA" id="ARBA00023136"/>
    </source>
</evidence>
<evidence type="ECO:0000256" key="2">
    <source>
        <dbReference type="ARBA" id="ARBA00022729"/>
    </source>
</evidence>
<dbReference type="PANTHER" id="PTHR43649:SF33">
    <property type="entry name" value="POLYGALACTURONAN_RHAMNOGALACTURONAN-BINDING PROTEIN YTCQ"/>
    <property type="match status" value="1"/>
</dbReference>
<gene>
    <name evidence="8" type="ORF">E6C55_12695</name>
</gene>
<reference evidence="8 9" key="1">
    <citation type="submission" date="2019-04" db="EMBL/GenBank/DDBJ databases">
        <title>Cohnella sp. nov. isolated from preserved vegetables.</title>
        <authorList>
            <person name="Lin S.-Y."/>
            <person name="Hung M.-H."/>
            <person name="Young C.-C."/>
        </authorList>
    </citation>
    <scope>NUCLEOTIDE SEQUENCE [LARGE SCALE GENOMIC DNA]</scope>
    <source>
        <strain evidence="8 9">CC-MHH1044</strain>
    </source>
</reference>
<name>A0A4S4BVA0_9BACL</name>
<accession>A0A4S4BVA0</accession>
<keyword evidence="4" id="KW-0564">Palmitate</keyword>
<dbReference type="InterPro" id="IPR006059">
    <property type="entry name" value="SBP"/>
</dbReference>
<sequence>MRKRTVCAATAAVALSMTVLAGCASNGKEGNPSANSAEGQKPSAAAKSFNETGLPIVNQPIKLTMMGAEDMQRNWEDLYFFKGMEADTNIQFEYMALPSTSYSERKNLAFASNELPDIFFNGGLTSNDEVNYGAQGMLIPLEQLIADYAPTLTKLFEDYPEIRQSITAPDGHIYALPQIADHPRDRFFRLFVNGEWLDNLKIDKLPTTVDELYAMLVKFRDEDPNENGVADEIPLTGDNKLNYIRPIMLSYFGYVSDFINVKDDKAVFVPVQSGYKDYLTFMHKLYAEKLLDPEIFSQNRAQMTAKGEKELYGVMGNSLPFFGGKDRQVVPNNILDNPQMPPLVSEAGATPIYPERDTIRRGMFAITSANKYPEATIRWLDYLYSEEGYKHAQYGIEGESYRWSDTDPKYVEYIIPEGMLENDFKNTKVSNLGYGFANEELEKKFLNSDWLGFVLNDQVGQYVDYGQKAFPLTYFTEDELQRVNALTVDLQTFIEQMEAKIVVGQEPVSKWDDYVQTMNKMGVEELVGIYQASYDRWKSAK</sequence>
<keyword evidence="5" id="KW-0449">Lipoprotein</keyword>
<comment type="caution">
    <text evidence="8">The sequence shown here is derived from an EMBL/GenBank/DDBJ whole genome shotgun (WGS) entry which is preliminary data.</text>
</comment>
<organism evidence="8 9">
    <name type="scientific">Cohnella fermenti</name>
    <dbReference type="NCBI Taxonomy" id="2565925"/>
    <lineage>
        <taxon>Bacteria</taxon>
        <taxon>Bacillati</taxon>
        <taxon>Bacillota</taxon>
        <taxon>Bacilli</taxon>
        <taxon>Bacillales</taxon>
        <taxon>Paenibacillaceae</taxon>
        <taxon>Cohnella</taxon>
    </lineage>
</organism>
<dbReference type="Proteomes" id="UP000310636">
    <property type="component" value="Unassembled WGS sequence"/>
</dbReference>
<feature type="chain" id="PRO_5038940311" evidence="7">
    <location>
        <begin position="22"/>
        <end position="541"/>
    </location>
</feature>
<evidence type="ECO:0000256" key="4">
    <source>
        <dbReference type="ARBA" id="ARBA00023139"/>
    </source>
</evidence>
<dbReference type="EMBL" id="SSOB01000014">
    <property type="protein sequence ID" value="THF79070.1"/>
    <property type="molecule type" value="Genomic_DNA"/>
</dbReference>
<dbReference type="PROSITE" id="PS51257">
    <property type="entry name" value="PROKAR_LIPOPROTEIN"/>
    <property type="match status" value="1"/>
</dbReference>
<protein>
    <submittedName>
        <fullName evidence="8">Extracellular solute-binding protein</fullName>
    </submittedName>
</protein>
<dbReference type="Gene3D" id="3.40.190.10">
    <property type="entry name" value="Periplasmic binding protein-like II"/>
    <property type="match status" value="2"/>
</dbReference>
<feature type="region of interest" description="Disordered" evidence="6">
    <location>
        <begin position="27"/>
        <end position="47"/>
    </location>
</feature>
<evidence type="ECO:0000256" key="5">
    <source>
        <dbReference type="ARBA" id="ARBA00023288"/>
    </source>
</evidence>
<evidence type="ECO:0000313" key="9">
    <source>
        <dbReference type="Proteomes" id="UP000310636"/>
    </source>
</evidence>
<dbReference type="AlphaFoldDB" id="A0A4S4BVA0"/>
<dbReference type="Pfam" id="PF01547">
    <property type="entry name" value="SBP_bac_1"/>
    <property type="match status" value="1"/>
</dbReference>
<dbReference type="InterPro" id="IPR050490">
    <property type="entry name" value="Bact_solute-bd_prot1"/>
</dbReference>
<keyword evidence="1" id="KW-1003">Cell membrane</keyword>
<feature type="signal peptide" evidence="7">
    <location>
        <begin position="1"/>
        <end position="21"/>
    </location>
</feature>
<dbReference type="OrthoDB" id="9787283at2"/>
<proteinExistence type="predicted"/>
<dbReference type="RefSeq" id="WP_136370177.1">
    <property type="nucleotide sequence ID" value="NZ_SSOB01000014.1"/>
</dbReference>
<keyword evidence="3" id="KW-0472">Membrane</keyword>
<evidence type="ECO:0000256" key="1">
    <source>
        <dbReference type="ARBA" id="ARBA00022475"/>
    </source>
</evidence>
<evidence type="ECO:0000313" key="8">
    <source>
        <dbReference type="EMBL" id="THF79070.1"/>
    </source>
</evidence>
<evidence type="ECO:0000256" key="6">
    <source>
        <dbReference type="SAM" id="MobiDB-lite"/>
    </source>
</evidence>